<evidence type="ECO:0000313" key="4">
    <source>
        <dbReference type="Proteomes" id="UP000325517"/>
    </source>
</evidence>
<protein>
    <submittedName>
        <fullName evidence="3">DUF4030 domain-containing protein</fullName>
    </submittedName>
</protein>
<accession>A0A5J6SS43</accession>
<reference evidence="3 4" key="1">
    <citation type="submission" date="2018-07" db="EMBL/GenBank/DDBJ databases">
        <title>Complete genome sequence of Psychrobacillus sp. PB01, isolated from iceberg, and comparative genome analysis of Psychrobacillus strains.</title>
        <authorList>
            <person name="Lee P.C."/>
        </authorList>
    </citation>
    <scope>NUCLEOTIDE SEQUENCE [LARGE SCALE GENOMIC DNA]</scope>
    <source>
        <strain evidence="3 4">PB01</strain>
    </source>
</reference>
<organism evidence="3 4">
    <name type="scientific">Psychrobacillus glaciei</name>
    <dbReference type="NCBI Taxonomy" id="2283160"/>
    <lineage>
        <taxon>Bacteria</taxon>
        <taxon>Bacillati</taxon>
        <taxon>Bacillota</taxon>
        <taxon>Bacilli</taxon>
        <taxon>Bacillales</taxon>
        <taxon>Bacillaceae</taxon>
        <taxon>Psychrobacillus</taxon>
    </lineage>
</organism>
<keyword evidence="1" id="KW-0175">Coiled coil</keyword>
<feature type="coiled-coil region" evidence="1">
    <location>
        <begin position="218"/>
        <end position="245"/>
    </location>
</feature>
<evidence type="ECO:0000256" key="1">
    <source>
        <dbReference type="SAM" id="Coils"/>
    </source>
</evidence>
<dbReference type="EMBL" id="CP031223">
    <property type="protein sequence ID" value="QFF99007.1"/>
    <property type="molecule type" value="Genomic_DNA"/>
</dbReference>
<dbReference type="AlphaFoldDB" id="A0A5J6SS43"/>
<proteinExistence type="predicted"/>
<evidence type="ECO:0000256" key="2">
    <source>
        <dbReference type="SAM" id="Phobius"/>
    </source>
</evidence>
<keyword evidence="2" id="KW-1133">Transmembrane helix</keyword>
<dbReference type="Proteomes" id="UP000325517">
    <property type="component" value="Chromosome"/>
</dbReference>
<keyword evidence="2" id="KW-0812">Transmembrane</keyword>
<sequence length="348" mass="40256">MKSFLDEQFSNLEQELKMKDESKSILRNKILQNTQISKKRNMRTYTWIITAICTFVLIMSPFYSSTMASLVAKIVPISITPSFSDRQHNSDLTSQLVKLLEEEGYKVNSIGIIPSTNTIEISLILKDSTLKKATDDLEPKIKNYLYENGYDKYEIKVSEATEAPPNKPWDESLFNKVREIVKEVFASYGYAKEADFELAGLTKSWFSNTVTIDMPDHIQESTEIIADIEKEIESQNLDVKDIKVNTFNFEHRRQDNRWAYIASDIYDAMAGKSIYQLTGVSYKVKKGHSYVWIKTDLDELPSEEIVREIELAIQEYFALPETKEQIQNDNYTIQLLLKNEKPFVKITN</sequence>
<gene>
    <name evidence="3" type="ORF">PB01_09275</name>
</gene>
<keyword evidence="2" id="KW-0472">Membrane</keyword>
<dbReference type="RefSeq" id="WP_151699936.1">
    <property type="nucleotide sequence ID" value="NZ_CP031223.1"/>
</dbReference>
<dbReference type="OrthoDB" id="2791955at2"/>
<keyword evidence="4" id="KW-1185">Reference proteome</keyword>
<feature type="transmembrane region" description="Helical" evidence="2">
    <location>
        <begin position="45"/>
        <end position="63"/>
    </location>
</feature>
<evidence type="ECO:0000313" key="3">
    <source>
        <dbReference type="EMBL" id="QFF99007.1"/>
    </source>
</evidence>
<name>A0A5J6SS43_9BACI</name>
<dbReference type="KEGG" id="psyo:PB01_09275"/>